<sequence length="50" mass="6410">MLSIKRDRVDSLRLYMSRTQEEFRQIRDDRDDLRRKLRRLESFAERHLRF</sequence>
<gene>
    <name evidence="1" type="ORF">Tci_935051</name>
</gene>
<dbReference type="AlphaFoldDB" id="A0A699XSM2"/>
<comment type="caution">
    <text evidence="1">The sequence shown here is derived from an EMBL/GenBank/DDBJ whole genome shotgun (WGS) entry which is preliminary data.</text>
</comment>
<reference evidence="1" key="1">
    <citation type="journal article" date="2019" name="Sci. Rep.">
        <title>Draft genome of Tanacetum cinerariifolium, the natural source of mosquito coil.</title>
        <authorList>
            <person name="Yamashiro T."/>
            <person name="Shiraishi A."/>
            <person name="Satake H."/>
            <person name="Nakayama K."/>
        </authorList>
    </citation>
    <scope>NUCLEOTIDE SEQUENCE</scope>
</reference>
<evidence type="ECO:0000313" key="1">
    <source>
        <dbReference type="EMBL" id="GFD63082.1"/>
    </source>
</evidence>
<name>A0A699XSM2_TANCI</name>
<proteinExistence type="predicted"/>
<accession>A0A699XSM2</accession>
<protein>
    <submittedName>
        <fullName evidence="1">Uncharacterized protein</fullName>
    </submittedName>
</protein>
<feature type="non-terminal residue" evidence="1">
    <location>
        <position position="50"/>
    </location>
</feature>
<organism evidence="1">
    <name type="scientific">Tanacetum cinerariifolium</name>
    <name type="common">Dalmatian daisy</name>
    <name type="synonym">Chrysanthemum cinerariifolium</name>
    <dbReference type="NCBI Taxonomy" id="118510"/>
    <lineage>
        <taxon>Eukaryota</taxon>
        <taxon>Viridiplantae</taxon>
        <taxon>Streptophyta</taxon>
        <taxon>Embryophyta</taxon>
        <taxon>Tracheophyta</taxon>
        <taxon>Spermatophyta</taxon>
        <taxon>Magnoliopsida</taxon>
        <taxon>eudicotyledons</taxon>
        <taxon>Gunneridae</taxon>
        <taxon>Pentapetalae</taxon>
        <taxon>asterids</taxon>
        <taxon>campanulids</taxon>
        <taxon>Asterales</taxon>
        <taxon>Asteraceae</taxon>
        <taxon>Asteroideae</taxon>
        <taxon>Anthemideae</taxon>
        <taxon>Anthemidinae</taxon>
        <taxon>Tanacetum</taxon>
    </lineage>
</organism>
<dbReference type="EMBL" id="BKCJ011959418">
    <property type="protein sequence ID" value="GFD63082.1"/>
    <property type="molecule type" value="Genomic_DNA"/>
</dbReference>